<feature type="domain" description="Nucleoporin Nup188 N-terminal subdomain III" evidence="9">
    <location>
        <begin position="810"/>
        <end position="1072"/>
    </location>
</feature>
<accession>A0AAD5XRN6</accession>
<dbReference type="GO" id="GO:0044611">
    <property type="term" value="C:nuclear pore inner ring"/>
    <property type="evidence" value="ECO:0007669"/>
    <property type="project" value="TreeGrafter"/>
</dbReference>
<keyword evidence="6" id="KW-0906">Nuclear pore complex</keyword>
<evidence type="ECO:0000256" key="3">
    <source>
        <dbReference type="ARBA" id="ARBA00022816"/>
    </source>
</evidence>
<dbReference type="Proteomes" id="UP001212152">
    <property type="component" value="Unassembled WGS sequence"/>
</dbReference>
<evidence type="ECO:0000256" key="2">
    <source>
        <dbReference type="ARBA" id="ARBA00022448"/>
    </source>
</evidence>
<keyword evidence="4" id="KW-0653">Protein transport</keyword>
<proteinExistence type="predicted"/>
<evidence type="ECO:0000256" key="6">
    <source>
        <dbReference type="ARBA" id="ARBA00023132"/>
    </source>
</evidence>
<dbReference type="GO" id="GO:0051028">
    <property type="term" value="P:mRNA transport"/>
    <property type="evidence" value="ECO:0007669"/>
    <property type="project" value="UniProtKB-KW"/>
</dbReference>
<dbReference type="PANTHER" id="PTHR31431:SF1">
    <property type="entry name" value="NUCLEOPORIN NUP188"/>
    <property type="match status" value="1"/>
</dbReference>
<dbReference type="GO" id="GO:0017056">
    <property type="term" value="F:structural constituent of nuclear pore"/>
    <property type="evidence" value="ECO:0007669"/>
    <property type="project" value="InterPro"/>
</dbReference>
<keyword evidence="8" id="KW-0175">Coiled coil</keyword>
<dbReference type="Gene3D" id="1.25.10.70">
    <property type="match status" value="1"/>
</dbReference>
<comment type="caution">
    <text evidence="10">The sequence shown here is derived from an EMBL/GenBank/DDBJ whole genome shotgun (WGS) entry which is preliminary data.</text>
</comment>
<evidence type="ECO:0000256" key="7">
    <source>
        <dbReference type="ARBA" id="ARBA00023242"/>
    </source>
</evidence>
<feature type="domain" description="Nucleoporin Nup188 N-terminal subdomain III" evidence="9">
    <location>
        <begin position="567"/>
        <end position="754"/>
    </location>
</feature>
<keyword evidence="11" id="KW-1185">Reference proteome</keyword>
<feature type="coiled-coil region" evidence="8">
    <location>
        <begin position="279"/>
        <end position="306"/>
    </location>
</feature>
<dbReference type="InterPro" id="IPR044840">
    <property type="entry name" value="Nup188"/>
</dbReference>
<organism evidence="10 11">
    <name type="scientific">Geranomyces variabilis</name>
    <dbReference type="NCBI Taxonomy" id="109894"/>
    <lineage>
        <taxon>Eukaryota</taxon>
        <taxon>Fungi</taxon>
        <taxon>Fungi incertae sedis</taxon>
        <taxon>Chytridiomycota</taxon>
        <taxon>Chytridiomycota incertae sedis</taxon>
        <taxon>Chytridiomycetes</taxon>
        <taxon>Spizellomycetales</taxon>
        <taxon>Powellomycetaceae</taxon>
        <taxon>Geranomyces</taxon>
    </lineage>
</organism>
<dbReference type="GO" id="GO:0006606">
    <property type="term" value="P:protein import into nucleus"/>
    <property type="evidence" value="ECO:0007669"/>
    <property type="project" value="TreeGrafter"/>
</dbReference>
<keyword evidence="7" id="KW-0539">Nucleus</keyword>
<reference evidence="10" key="1">
    <citation type="submission" date="2020-05" db="EMBL/GenBank/DDBJ databases">
        <title>Phylogenomic resolution of chytrid fungi.</title>
        <authorList>
            <person name="Stajich J.E."/>
            <person name="Amses K."/>
            <person name="Simmons R."/>
            <person name="Seto K."/>
            <person name="Myers J."/>
            <person name="Bonds A."/>
            <person name="Quandt C.A."/>
            <person name="Barry K."/>
            <person name="Liu P."/>
            <person name="Grigoriev I."/>
            <person name="Longcore J.E."/>
            <person name="James T.Y."/>
        </authorList>
    </citation>
    <scope>NUCLEOTIDE SEQUENCE</scope>
    <source>
        <strain evidence="10">JEL0379</strain>
    </source>
</reference>
<protein>
    <recommendedName>
        <fullName evidence="9">Nucleoporin Nup188 N-terminal subdomain III domain-containing protein</fullName>
    </recommendedName>
</protein>
<comment type="subcellular location">
    <subcellularLocation>
        <location evidence="1">Nucleus</location>
        <location evidence="1">Nuclear pore complex</location>
    </subcellularLocation>
</comment>
<dbReference type="EMBL" id="JADGJQ010000036">
    <property type="protein sequence ID" value="KAJ3176973.1"/>
    <property type="molecule type" value="Genomic_DNA"/>
</dbReference>
<dbReference type="Pfam" id="PF21093">
    <property type="entry name" value="Nup188_N-subdom_III"/>
    <property type="match status" value="2"/>
</dbReference>
<dbReference type="GO" id="GO:0006405">
    <property type="term" value="P:RNA export from nucleus"/>
    <property type="evidence" value="ECO:0007669"/>
    <property type="project" value="TreeGrafter"/>
</dbReference>
<evidence type="ECO:0000259" key="9">
    <source>
        <dbReference type="Pfam" id="PF21093"/>
    </source>
</evidence>
<sequence>MAPAALNSAAKFRIWTRKALWQVVENDRERTCTTEEFSANLSAHRKALREGIKWYKPSNSESRKKVTDLAVKPKAAFVLRMSKMMDLDEVQCEAILEACIKDDIEAPASRRHIDWSQLKEVDYTDEKLVIAVQQQYLNEREETLLTLAAIVRAADDEDHKFHKILREYVRTLFATPDGGARLHAQLQIAIAGKIPPEVAEDDVWAQTWAIQYLKEQRLILQIIFLVYYSVTAYEPAVTSLITREILEGFDFGRYQANQALLEDEATTMRQHIADISVMVAVQISRVTNYQDEAEELTAEGEKALKEMHLSILKKAAVASGHGEPIGPVLLSWGLLLAQVIPAIDSDDEDAEIVFPGASRAAKAAWRNPHIMIQQGYLDHAALLYLVDALQGPMVVDEHVALGYKSLIKDLISRLQSTVVDASNLPGRDIMIECMSLVFADEEQLALEWWEHDYSSREHRSLLEAARTRFPIDFAPLVRFLTSLTSSVQAAKYVFRYFKSLTTLADYYRDQDYEEDPFADGEPGTTGFRRKANSSGVVFGARDIYLEPPERTLCKLAGHEPPVLLLGFHYSGWHLLLSVLDSFLHEGGDLASEDSYQVIHGNPEAVTEILDLMNTFMQYAGEDLLQEFMGHLSEATTRSSSWTEKPSDHFVALICHVLNRACGLSVPPIKLLTSCMTCLSRLLPHYPDAVWKNLRVDSLFPRQSSTLGTTPSRSYMEEVLLPAEIAAGRYSTTMAFLDLVAALVKDAQTLRPQDSPLPPEEQALETDFWEAKRNARLMDIFDRRVGGTENRLLLEQKFTTHAGSKETAVLRAEVLYSAVVYIHGQVFPKHRTWRYARIEDKFQLGLRVLQILNLIMSDSTWSIKPESGTKRSYLADFFAVQEYLARSYLVDGSIYQLAPLIDIVGIGSDCPLAFYRNLQMQSARATEECIEHSLQFIKHLLKRRKITGMKMSLLEHALLDKTVHDATRANKVELVQIIGRYIAYENHRPIPILAAEVITLLCAVAADWEPRPPSFAGYLGLDVFQFVASIVKLLRNERPATSAPEELQVALYNLVTIIIATQPGLGGMLLTGESARPTIPSSIAILAASTMQKPEKEGDLSPLSVLTPALALLSNWKETLDTKPTTVPAAMRVLDALWQNAPQYMVILDKVRARAGFWTSLDEAFTDVPLDPSEEPYLGCEEFTLSQEHEDVRRYCYSKLVRTYALRILVFEIYYTNGGQDNPAVLSVAKRIFEARNEENGAILFTDGSSLPYRSDLANDVIEYGLRLNVSISLPAYKTLSWSDDLDLAAQFGDNFMYDLNLLRSKLRAHIQYHATGNDAETYADFLSCLCAINHNRSMTDAHFSMMRAWKKFIQVLVSTTQLANEPSRAVSAGFAVQAKDSYALIVGLSGLLMAEHRPDAMVISYRSEISSLLLLLVASWGEAVTNTGTPEERATCAADIAKRMHQCMATEHYELGPAGIFSEYPFHLEFVSAILVALRVLRANATEKTFRDSAMRQTLHSLLLPLCKGLSLMLIGVGNERLKAEEAQINTVLSCLVELIGFSEMIEMSTAIAIMDRHGVVPILNVVLQKAVSAPFAEYPSLAEDVISAMLTIAGSSLGAERLAVENVLVCFSNNSLTPALTDGVVLPYAADQRRNPWHQIWTQILAVTTRIVYFLGSSSILVNEITGFIRVYQNQIVRAIDVANFPDITVGRLEEMTRVTELFFALGSWADRARLSSSSNSEAPDYSVLEPYSDYALQVLGYFAYLFENPHEMHNRIATPARPERERAEDESFAGTASTAVKTGTDSVYGGDDWSESATPPSAPMATYSDAVHEMLLVVRNVVAYLRIATNADHLTVSHDDADWDAPNIFQATMSVHGGQSGATMGTLFGLLRKASHLFAYAAFDHPPDSPPASSGFQVEMTLFDAACRLPQDDLVVMAESALVLALTQLALYRRTAEMDDMLKELVGEVEPAIKSMNAAINHAQTGPRNKSAEAAKKFARASATLKALDMFWRADSAR</sequence>
<evidence type="ECO:0000256" key="5">
    <source>
        <dbReference type="ARBA" id="ARBA00023010"/>
    </source>
</evidence>
<keyword evidence="2" id="KW-0813">Transport</keyword>
<keyword evidence="5" id="KW-0811">Translocation</keyword>
<name>A0AAD5XRN6_9FUNG</name>
<dbReference type="InterPro" id="IPR048883">
    <property type="entry name" value="Nup188_N-subdom_III"/>
</dbReference>
<keyword evidence="3" id="KW-0509">mRNA transport</keyword>
<evidence type="ECO:0000256" key="1">
    <source>
        <dbReference type="ARBA" id="ARBA00004567"/>
    </source>
</evidence>
<evidence type="ECO:0000313" key="11">
    <source>
        <dbReference type="Proteomes" id="UP001212152"/>
    </source>
</evidence>
<evidence type="ECO:0000313" key="10">
    <source>
        <dbReference type="EMBL" id="KAJ3176973.1"/>
    </source>
</evidence>
<evidence type="ECO:0000256" key="4">
    <source>
        <dbReference type="ARBA" id="ARBA00022927"/>
    </source>
</evidence>
<dbReference type="PANTHER" id="PTHR31431">
    <property type="entry name" value="NUCLEOPORIN NUP188 HOMOLOG"/>
    <property type="match status" value="1"/>
</dbReference>
<gene>
    <name evidence="10" type="ORF">HDU87_004688</name>
</gene>
<evidence type="ECO:0000256" key="8">
    <source>
        <dbReference type="SAM" id="Coils"/>
    </source>
</evidence>